<proteinExistence type="predicted"/>
<sequence length="160" mass="18076">MTPCVRRPAQTRLNPTRRRVTVSVSCEPDHVARVDRDSYVCAHVSLHKRLRYSYTLHVITSSMRCRRRPAFQLVRSVRSGRSVAALTLRHLGTSALGRLSTPLRCPIRSGDVPVTSPTPSEMDVGHDVRTSMFQRPVEVSFCSSHSSVMNNMLYIVPHKH</sequence>
<dbReference type="RefSeq" id="XP_018276111.1">
    <property type="nucleotide sequence ID" value="XM_018419785.1"/>
</dbReference>
<name>A0A0J0XEX9_9TREE</name>
<accession>A0A0J0XEX9</accession>
<keyword evidence="2" id="KW-1185">Reference proteome</keyword>
<dbReference type="EMBL" id="KQ087253">
    <property type="protein sequence ID" value="KLT39620.1"/>
    <property type="molecule type" value="Genomic_DNA"/>
</dbReference>
<reference evidence="1 2" key="1">
    <citation type="submission" date="2015-03" db="EMBL/GenBank/DDBJ databases">
        <title>Genomics and transcriptomics of the oil-accumulating basidiomycete yeast T. oleaginosus allow insights into substrate utilization and the diverse evolutionary trajectories of mating systems in fungi.</title>
        <authorList>
            <consortium name="DOE Joint Genome Institute"/>
            <person name="Kourist R."/>
            <person name="Kracht O."/>
            <person name="Bracharz F."/>
            <person name="Lipzen A."/>
            <person name="Nolan M."/>
            <person name="Ohm R."/>
            <person name="Grigoriev I."/>
            <person name="Sun S."/>
            <person name="Heitman J."/>
            <person name="Bruck T."/>
            <person name="Nowrousian M."/>
        </authorList>
    </citation>
    <scope>NUCLEOTIDE SEQUENCE [LARGE SCALE GENOMIC DNA]</scope>
    <source>
        <strain evidence="1 2">IBC0246</strain>
    </source>
</reference>
<gene>
    <name evidence="1" type="ORF">CC85DRAFT_183691</name>
</gene>
<protein>
    <submittedName>
        <fullName evidence="1">Uncharacterized protein</fullName>
    </submittedName>
</protein>
<organism evidence="1 2">
    <name type="scientific">Cutaneotrichosporon oleaginosum</name>
    <dbReference type="NCBI Taxonomy" id="879819"/>
    <lineage>
        <taxon>Eukaryota</taxon>
        <taxon>Fungi</taxon>
        <taxon>Dikarya</taxon>
        <taxon>Basidiomycota</taxon>
        <taxon>Agaricomycotina</taxon>
        <taxon>Tremellomycetes</taxon>
        <taxon>Trichosporonales</taxon>
        <taxon>Trichosporonaceae</taxon>
        <taxon>Cutaneotrichosporon</taxon>
    </lineage>
</organism>
<dbReference type="Proteomes" id="UP000053611">
    <property type="component" value="Unassembled WGS sequence"/>
</dbReference>
<evidence type="ECO:0000313" key="2">
    <source>
        <dbReference type="Proteomes" id="UP000053611"/>
    </source>
</evidence>
<dbReference type="GeneID" id="28980388"/>
<dbReference type="AlphaFoldDB" id="A0A0J0XEX9"/>
<evidence type="ECO:0000313" key="1">
    <source>
        <dbReference type="EMBL" id="KLT39620.1"/>
    </source>
</evidence>